<organism evidence="2">
    <name type="scientific">marine sediment metagenome</name>
    <dbReference type="NCBI Taxonomy" id="412755"/>
    <lineage>
        <taxon>unclassified sequences</taxon>
        <taxon>metagenomes</taxon>
        <taxon>ecological metagenomes</taxon>
    </lineage>
</organism>
<reference evidence="2" key="1">
    <citation type="journal article" date="2014" name="Front. Microbiol.">
        <title>High frequency of phylogenetically diverse reductive dehalogenase-homologous genes in deep subseafloor sedimentary metagenomes.</title>
        <authorList>
            <person name="Kawai M."/>
            <person name="Futagami T."/>
            <person name="Toyoda A."/>
            <person name="Takaki Y."/>
            <person name="Nishi S."/>
            <person name="Hori S."/>
            <person name="Arai W."/>
            <person name="Tsubouchi T."/>
            <person name="Morono Y."/>
            <person name="Uchiyama I."/>
            <person name="Ito T."/>
            <person name="Fujiyama A."/>
            <person name="Inagaki F."/>
            <person name="Takami H."/>
        </authorList>
    </citation>
    <scope>NUCLEOTIDE SEQUENCE</scope>
    <source>
        <strain evidence="2">Expedition CK06-06</strain>
    </source>
</reference>
<name>X0W1H2_9ZZZZ</name>
<comment type="caution">
    <text evidence="2">The sequence shown here is derived from an EMBL/GenBank/DDBJ whole genome shotgun (WGS) entry which is preliminary data.</text>
</comment>
<protein>
    <recommendedName>
        <fullName evidence="1">Putative zinc-finger domain-containing protein</fullName>
    </recommendedName>
</protein>
<sequence length="109" mass="12837">MIDCKKFKKDFVAFLYGELKESERELLKAHLNVCPNCERELEELKEVRKGADVFQADIERAVASVDWEILPLQITENVFKEEARVPRESWLEKVSRLLFQPRLRPVYAA</sequence>
<evidence type="ECO:0000259" key="1">
    <source>
        <dbReference type="Pfam" id="PF13490"/>
    </source>
</evidence>
<dbReference type="EMBL" id="BARS01023010">
    <property type="protein sequence ID" value="GAG06571.1"/>
    <property type="molecule type" value="Genomic_DNA"/>
</dbReference>
<evidence type="ECO:0000313" key="2">
    <source>
        <dbReference type="EMBL" id="GAG06571.1"/>
    </source>
</evidence>
<gene>
    <name evidence="2" type="ORF">S01H1_36697</name>
</gene>
<dbReference type="InterPro" id="IPR041916">
    <property type="entry name" value="Anti_sigma_zinc_sf"/>
</dbReference>
<accession>X0W1H2</accession>
<dbReference type="Gene3D" id="1.10.10.1320">
    <property type="entry name" value="Anti-sigma factor, zinc-finger domain"/>
    <property type="match status" value="1"/>
</dbReference>
<feature type="non-terminal residue" evidence="2">
    <location>
        <position position="109"/>
    </location>
</feature>
<dbReference type="AlphaFoldDB" id="X0W1H2"/>
<feature type="domain" description="Putative zinc-finger" evidence="1">
    <location>
        <begin position="4"/>
        <end position="37"/>
    </location>
</feature>
<proteinExistence type="predicted"/>
<dbReference type="InterPro" id="IPR027383">
    <property type="entry name" value="Znf_put"/>
</dbReference>
<dbReference type="Pfam" id="PF13490">
    <property type="entry name" value="zf-HC2"/>
    <property type="match status" value="1"/>
</dbReference>